<evidence type="ECO:0000313" key="4">
    <source>
        <dbReference type="EMBL" id="MFD2557059.1"/>
    </source>
</evidence>
<dbReference type="PANTHER" id="PTHR13778">
    <property type="entry name" value="GLYCOSYLTRANSFERASE 8 DOMAIN-CONTAINING PROTEIN"/>
    <property type="match status" value="1"/>
</dbReference>
<accession>A0ABW5L7N3</accession>
<keyword evidence="3" id="KW-0479">Metal-binding</keyword>
<evidence type="ECO:0000313" key="5">
    <source>
        <dbReference type="Proteomes" id="UP001597440"/>
    </source>
</evidence>
<dbReference type="PANTHER" id="PTHR13778:SF47">
    <property type="entry name" value="LIPOPOLYSACCHARIDE 1,3-GALACTOSYLTRANSFERASE"/>
    <property type="match status" value="1"/>
</dbReference>
<dbReference type="InterPro" id="IPR002495">
    <property type="entry name" value="Glyco_trans_8"/>
</dbReference>
<evidence type="ECO:0000256" key="3">
    <source>
        <dbReference type="ARBA" id="ARBA00022723"/>
    </source>
</evidence>
<name>A0ABW5L7N3_9SPHI</name>
<keyword evidence="1" id="KW-0328">Glycosyltransferase</keyword>
<dbReference type="RefSeq" id="WP_210354563.1">
    <property type="nucleotide sequence ID" value="NZ_JAEQMU010000002.1"/>
</dbReference>
<protein>
    <submittedName>
        <fullName evidence="4">Glycosyltransferase family 8 protein</fullName>
    </submittedName>
</protein>
<dbReference type="Pfam" id="PF01501">
    <property type="entry name" value="Glyco_transf_8"/>
    <property type="match status" value="1"/>
</dbReference>
<evidence type="ECO:0000256" key="2">
    <source>
        <dbReference type="ARBA" id="ARBA00022679"/>
    </source>
</evidence>
<dbReference type="CDD" id="cd04194">
    <property type="entry name" value="GT8_A4GalT_like"/>
    <property type="match status" value="1"/>
</dbReference>
<keyword evidence="5" id="KW-1185">Reference proteome</keyword>
<dbReference type="InterPro" id="IPR029044">
    <property type="entry name" value="Nucleotide-diphossugar_trans"/>
</dbReference>
<proteinExistence type="predicted"/>
<reference evidence="5" key="1">
    <citation type="journal article" date="2019" name="Int. J. Syst. Evol. Microbiol.">
        <title>The Global Catalogue of Microorganisms (GCM) 10K type strain sequencing project: providing services to taxonomists for standard genome sequencing and annotation.</title>
        <authorList>
            <consortium name="The Broad Institute Genomics Platform"/>
            <consortium name="The Broad Institute Genome Sequencing Center for Infectious Disease"/>
            <person name="Wu L."/>
            <person name="Ma J."/>
        </authorList>
    </citation>
    <scope>NUCLEOTIDE SEQUENCE [LARGE SCALE GENOMIC DNA]</scope>
    <source>
        <strain evidence="5">KCTC 52298</strain>
    </source>
</reference>
<dbReference type="Proteomes" id="UP001597440">
    <property type="component" value="Unassembled WGS sequence"/>
</dbReference>
<sequence>MVDRVPIVMALTPSYLIPTSVCIVSMLASSDEKDCFDIILLLTEDLTVGEKSALQLLAPERINFEFLIMSDMDLDIYVDEKFTIAASYRLLIPDLLPELERVIYVDSDMIIRQNIAKLYREVDLSDHYLAGVYEATLDFQEEYIKGIGCEPGKYFNSGFLMMNLTKLREDDMVSKFLKYAKNDQFQFPDQDVLNQLCNDKFLPLAPVYNSIRTFFIEDYKGDFVRYYSEKDWDDVKVCGTVHYTGPKPWNSFSVMFDLWWEYYRKLPKELKAFSEVSKLLSSFSRVYKISMVKSTVSRVKALLK</sequence>
<comment type="caution">
    <text evidence="4">The sequence shown here is derived from an EMBL/GenBank/DDBJ whole genome shotgun (WGS) entry which is preliminary data.</text>
</comment>
<gene>
    <name evidence="4" type="ORF">ACFSQW_21895</name>
</gene>
<dbReference type="SUPFAM" id="SSF53448">
    <property type="entry name" value="Nucleotide-diphospho-sugar transferases"/>
    <property type="match status" value="1"/>
</dbReference>
<dbReference type="EMBL" id="JBHULD010000025">
    <property type="protein sequence ID" value="MFD2557059.1"/>
    <property type="molecule type" value="Genomic_DNA"/>
</dbReference>
<keyword evidence="2" id="KW-0808">Transferase</keyword>
<evidence type="ECO:0000256" key="1">
    <source>
        <dbReference type="ARBA" id="ARBA00022676"/>
    </source>
</evidence>
<organism evidence="4 5">
    <name type="scientific">Sphingobacterium tabacisoli</name>
    <dbReference type="NCBI Taxonomy" id="2044855"/>
    <lineage>
        <taxon>Bacteria</taxon>
        <taxon>Pseudomonadati</taxon>
        <taxon>Bacteroidota</taxon>
        <taxon>Sphingobacteriia</taxon>
        <taxon>Sphingobacteriales</taxon>
        <taxon>Sphingobacteriaceae</taxon>
        <taxon>Sphingobacterium</taxon>
    </lineage>
</organism>
<dbReference type="Gene3D" id="3.90.550.10">
    <property type="entry name" value="Spore Coat Polysaccharide Biosynthesis Protein SpsA, Chain A"/>
    <property type="match status" value="1"/>
</dbReference>
<dbReference type="InterPro" id="IPR050748">
    <property type="entry name" value="Glycosyltrans_8_dom-fam"/>
</dbReference>